<dbReference type="Proteomes" id="UP000542342">
    <property type="component" value="Unassembled WGS sequence"/>
</dbReference>
<comment type="caution">
    <text evidence="2">The sequence shown here is derived from an EMBL/GenBank/DDBJ whole genome shotgun (WGS) entry which is preliminary data.</text>
</comment>
<gene>
    <name evidence="2" type="ORF">H0921_13485</name>
</gene>
<evidence type="ECO:0000313" key="3">
    <source>
        <dbReference type="Proteomes" id="UP000542342"/>
    </source>
</evidence>
<dbReference type="EMBL" id="JACEFB010000011">
    <property type="protein sequence ID" value="MBA2227170.1"/>
    <property type="molecule type" value="Genomic_DNA"/>
</dbReference>
<organism evidence="2 3">
    <name type="scientific">Thermogemmata fonticola</name>
    <dbReference type="NCBI Taxonomy" id="2755323"/>
    <lineage>
        <taxon>Bacteria</taxon>
        <taxon>Pseudomonadati</taxon>
        <taxon>Planctomycetota</taxon>
        <taxon>Planctomycetia</taxon>
        <taxon>Gemmatales</taxon>
        <taxon>Gemmataceae</taxon>
        <taxon>Thermogemmata</taxon>
    </lineage>
</organism>
<reference evidence="2 3" key="1">
    <citation type="submission" date="2020-07" db="EMBL/GenBank/DDBJ databases">
        <title>Thermogemmata thermophila gen. nov., sp. nov., a novel moderate thermophilic planctomycete from a Kamchatka hot spring.</title>
        <authorList>
            <person name="Elcheninov A.G."/>
            <person name="Podosokorskaya O.A."/>
            <person name="Kovaleva O.L."/>
            <person name="Novikov A."/>
            <person name="Bonch-Osmolovskaya E.A."/>
            <person name="Toshchakov S.V."/>
            <person name="Kublanov I.V."/>
        </authorList>
    </citation>
    <scope>NUCLEOTIDE SEQUENCE [LARGE SCALE GENOMIC DNA]</scope>
    <source>
        <strain evidence="2 3">2918</strain>
    </source>
</reference>
<name>A0A7V8VFX4_9BACT</name>
<feature type="compositionally biased region" description="Low complexity" evidence="1">
    <location>
        <begin position="34"/>
        <end position="46"/>
    </location>
</feature>
<evidence type="ECO:0000256" key="1">
    <source>
        <dbReference type="SAM" id="MobiDB-lite"/>
    </source>
</evidence>
<accession>A0A7V8VFX4</accession>
<sequence length="514" mass="56832">MITTRRLAAGFGLGLGAGMLAILLAGLGPRGEGKAAAAQEAPAGKQTPADPKPAKPPGRKLTLGPAPPPVPPLKYTLFVPPSEQVRGNAALEYLRAIALLPPPPHNPQEAQERADKIDRWLSLPLEQLAPEGDALQAHLQPYRPSLLALRHATALTACDWQLEPFLLQGDVTPFLEELGKYRQLGQLLRLQFRLHLARGQAEDAWRTLQAHLRLGRDIAESPTLIRALVGLAILASAWDSIEDWLSRPAAPNLSLALSQLPQPWPHPWPMLEGEAQFIGLARPQWKEVFQGVLPPETARRHLVAMYAILHRNPAGPPPFQEAQLLQLAAQQAPAARAELLQLGQPPQAVDEMPDAQALLLRNLLLLRQWWDATLEAFRLPYHQAQARFAKLDQQVQQRVRRQDDALLSVYALTLKSVWKTSYAFARTQRRIAALQTLEAIRWHAATHHGQLPERLADITATPIPNDPSTGQPFLYRRTPDGFILEAPPPAGEKPDSLNSLQYVIVWKAEGEKGK</sequence>
<dbReference type="AlphaFoldDB" id="A0A7V8VFX4"/>
<keyword evidence="3" id="KW-1185">Reference proteome</keyword>
<proteinExistence type="predicted"/>
<evidence type="ECO:0000313" key="2">
    <source>
        <dbReference type="EMBL" id="MBA2227170.1"/>
    </source>
</evidence>
<protein>
    <submittedName>
        <fullName evidence="2">Uncharacterized protein</fullName>
    </submittedName>
</protein>
<dbReference type="RefSeq" id="WP_194539008.1">
    <property type="nucleotide sequence ID" value="NZ_JACEFB010000011.1"/>
</dbReference>
<feature type="region of interest" description="Disordered" evidence="1">
    <location>
        <begin position="34"/>
        <end position="67"/>
    </location>
</feature>